<dbReference type="InterPro" id="IPR036047">
    <property type="entry name" value="F-box-like_dom_sf"/>
</dbReference>
<comment type="caution">
    <text evidence="3">The sequence shown here is derived from an EMBL/GenBank/DDBJ whole genome shotgun (WGS) entry which is preliminary data.</text>
</comment>
<feature type="domain" description="F-box" evidence="2">
    <location>
        <begin position="44"/>
        <end position="94"/>
    </location>
</feature>
<dbReference type="PROSITE" id="PS50181">
    <property type="entry name" value="FBOX"/>
    <property type="match status" value="1"/>
</dbReference>
<reference evidence="3" key="1">
    <citation type="journal article" date="2020" name="Stud. Mycol.">
        <title>101 Dothideomycetes genomes: a test case for predicting lifestyles and emergence of pathogens.</title>
        <authorList>
            <person name="Haridas S."/>
            <person name="Albert R."/>
            <person name="Binder M."/>
            <person name="Bloem J."/>
            <person name="Labutti K."/>
            <person name="Salamov A."/>
            <person name="Andreopoulos B."/>
            <person name="Baker S."/>
            <person name="Barry K."/>
            <person name="Bills G."/>
            <person name="Bluhm B."/>
            <person name="Cannon C."/>
            <person name="Castanera R."/>
            <person name="Culley D."/>
            <person name="Daum C."/>
            <person name="Ezra D."/>
            <person name="Gonzalez J."/>
            <person name="Henrissat B."/>
            <person name="Kuo A."/>
            <person name="Liang C."/>
            <person name="Lipzen A."/>
            <person name="Lutzoni F."/>
            <person name="Magnuson J."/>
            <person name="Mondo S."/>
            <person name="Nolan M."/>
            <person name="Ohm R."/>
            <person name="Pangilinan J."/>
            <person name="Park H.-J."/>
            <person name="Ramirez L."/>
            <person name="Alfaro M."/>
            <person name="Sun H."/>
            <person name="Tritt A."/>
            <person name="Yoshinaga Y."/>
            <person name="Zwiers L.-H."/>
            <person name="Turgeon B."/>
            <person name="Goodwin S."/>
            <person name="Spatafora J."/>
            <person name="Crous P."/>
            <person name="Grigoriev I."/>
        </authorList>
    </citation>
    <scope>NUCLEOTIDE SEQUENCE</scope>
    <source>
        <strain evidence="3">CBS 130266</strain>
    </source>
</reference>
<keyword evidence="4" id="KW-1185">Reference proteome</keyword>
<organism evidence="3 4">
    <name type="scientific">Tothia fuscella</name>
    <dbReference type="NCBI Taxonomy" id="1048955"/>
    <lineage>
        <taxon>Eukaryota</taxon>
        <taxon>Fungi</taxon>
        <taxon>Dikarya</taxon>
        <taxon>Ascomycota</taxon>
        <taxon>Pezizomycotina</taxon>
        <taxon>Dothideomycetes</taxon>
        <taxon>Pleosporomycetidae</taxon>
        <taxon>Venturiales</taxon>
        <taxon>Cylindrosympodiaceae</taxon>
        <taxon>Tothia</taxon>
    </lineage>
</organism>
<proteinExistence type="predicted"/>
<dbReference type="InterPro" id="IPR056021">
    <property type="entry name" value="DUF7600"/>
</dbReference>
<gene>
    <name evidence="3" type="ORF">EJ08DRAFT_656697</name>
</gene>
<dbReference type="Pfam" id="PF24539">
    <property type="entry name" value="DUF7600"/>
    <property type="match status" value="1"/>
</dbReference>
<evidence type="ECO:0000313" key="4">
    <source>
        <dbReference type="Proteomes" id="UP000800235"/>
    </source>
</evidence>
<evidence type="ECO:0000259" key="2">
    <source>
        <dbReference type="PROSITE" id="PS50181"/>
    </source>
</evidence>
<dbReference type="InterPro" id="IPR036404">
    <property type="entry name" value="Jacalin-like_lectin_dom_sf"/>
</dbReference>
<name>A0A9P4U3L1_9PEZI</name>
<feature type="region of interest" description="Disordered" evidence="1">
    <location>
        <begin position="808"/>
        <end position="827"/>
    </location>
</feature>
<dbReference type="AlphaFoldDB" id="A0A9P4U3L1"/>
<feature type="compositionally biased region" description="Polar residues" evidence="1">
    <location>
        <begin position="8"/>
        <end position="21"/>
    </location>
</feature>
<dbReference type="EMBL" id="MU007014">
    <property type="protein sequence ID" value="KAF2435052.1"/>
    <property type="molecule type" value="Genomic_DNA"/>
</dbReference>
<sequence length="855" mass="94441">MVERSNYRNHSTTSSNWSKTSPNVRISLRTQWKLSILLNYENLSDIFAQIPHEIILLILTFLPSKDVCELRLSSRPVAAITGREQLPQSFWMSRFGRCFEMGFVFSCCLPPDMRSDWRNLYYTAKAALSGDNAMPNFKNKRRIWRALNQISGIIGHILEYDFRSGSGSSNSACSLEYPTISPVGSINSGEMLTEDRENDDLRIGCRRLRSQNLIWAQRPHTNSFDIGVSFVRIQSKRFISEQHCVGRITPSSEEWAYGIGLDSLEGITVAASLSGILGLSFLTLQSGGPNSQVVGDLDTSRSGVGVASLLVPEGSPIIGISVGFDACKTVSLQLVGSCVQRRNTAQQVQNTSLTAIDGGIEFAELWTPAAPSRTNIITTMPAALSDQKFNLHLNMDFGGNEGAPLQRIVATMFDRGNIFLGLKFVYNSGHSTIFGQRALLGEGLTWQPGVEVSYLLDALTGENVSAIEVLQSHEINGAVHGIKIHTNWGNHKAMTFDDAPSVSMSAKAAWTTLSPVDGHIVSGFTALTKTQASLYNIRRVRISQGAPSCSRQPGHICGLWVEYYGTTKAQIVGQWLAESGSWEFSRGERITSISIWSTNEREIKSYGAAKIGNIIGISVKTSSSEYRKFTSEASGTIQVNFLANIFEELYILGFFHRARSRESSLYRPTPKARELELDLFECSPPWIVPEKVLWRKCDLKGVESTICALDINYYSTGISGVSFRYLSGLVRTIGFPSDETSSIELESGEQLNEMRIGYGVRKTLTIAFDTNRGRQLRVDTQEPRPSEACYLLPPPCMSSTDIDHCSIKNKSASESSSDNKEFAGFRGTTRRVEGTLASLGPIFEKRRVEDGSNFA</sequence>
<evidence type="ECO:0000256" key="1">
    <source>
        <dbReference type="SAM" id="MobiDB-lite"/>
    </source>
</evidence>
<protein>
    <recommendedName>
        <fullName evidence="2">F-box domain-containing protein</fullName>
    </recommendedName>
</protein>
<evidence type="ECO:0000313" key="3">
    <source>
        <dbReference type="EMBL" id="KAF2435052.1"/>
    </source>
</evidence>
<dbReference type="Proteomes" id="UP000800235">
    <property type="component" value="Unassembled WGS sequence"/>
</dbReference>
<dbReference type="InterPro" id="IPR001810">
    <property type="entry name" value="F-box_dom"/>
</dbReference>
<dbReference type="Gene3D" id="2.100.10.30">
    <property type="entry name" value="Jacalin-like lectin domain"/>
    <property type="match status" value="1"/>
</dbReference>
<dbReference type="SUPFAM" id="SSF81383">
    <property type="entry name" value="F-box domain"/>
    <property type="match status" value="1"/>
</dbReference>
<dbReference type="OrthoDB" id="5273847at2759"/>
<feature type="region of interest" description="Disordered" evidence="1">
    <location>
        <begin position="1"/>
        <end position="21"/>
    </location>
</feature>
<accession>A0A9P4U3L1</accession>
<dbReference type="CDD" id="cd09917">
    <property type="entry name" value="F-box_SF"/>
    <property type="match status" value="1"/>
</dbReference>